<name>A0A4Z2DDS1_SCHJA</name>
<dbReference type="PANTHER" id="PTHR12270">
    <property type="entry name" value="GLYCOSYLTRANSFERASE-RELATED"/>
    <property type="match status" value="1"/>
</dbReference>
<dbReference type="EMBL" id="SKCS01000172">
    <property type="protein sequence ID" value="TNN14549.1"/>
    <property type="molecule type" value="Genomic_DNA"/>
</dbReference>
<dbReference type="Proteomes" id="UP000311919">
    <property type="component" value="Unassembled WGS sequence"/>
</dbReference>
<protein>
    <submittedName>
        <fullName evidence="8">LARGE xylosyl-and glucuronyltransferase 1</fullName>
    </submittedName>
</protein>
<evidence type="ECO:0000313" key="8">
    <source>
        <dbReference type="EMBL" id="TNN14548.1"/>
    </source>
</evidence>
<evidence type="ECO:0000313" key="9">
    <source>
        <dbReference type="Proteomes" id="UP000311919"/>
    </source>
</evidence>
<evidence type="ECO:0000256" key="7">
    <source>
        <dbReference type="SAM" id="Phobius"/>
    </source>
</evidence>
<reference evidence="8 9" key="1">
    <citation type="submission" date="2019-03" db="EMBL/GenBank/DDBJ databases">
        <title>An improved genome assembly of the fluke Schistosoma japonicum.</title>
        <authorList>
            <person name="Hu W."/>
            <person name="Luo F."/>
            <person name="Yin M."/>
            <person name="Mo X."/>
            <person name="Sun C."/>
            <person name="Wu Q."/>
            <person name="Zhu B."/>
            <person name="Xiang M."/>
            <person name="Wang J."/>
            <person name="Wang Y."/>
            <person name="Zhang T."/>
            <person name="Xu B."/>
            <person name="Zheng H."/>
            <person name="Feng Z."/>
        </authorList>
    </citation>
    <scope>NUCLEOTIDE SEQUENCE [LARGE SCALE GENOMIC DNA]</scope>
    <source>
        <strain evidence="8">HuSjv2</strain>
        <tissue evidence="8">Worms</tissue>
    </source>
</reference>
<dbReference type="PANTHER" id="PTHR12270:SF25">
    <property type="entry name" value="GLYCOSYLTRANSFERASE-LIKE PROTEIN LARGE"/>
    <property type="match status" value="1"/>
</dbReference>
<comment type="subcellular location">
    <subcellularLocation>
        <location evidence="1">Membrane</location>
        <topology evidence="1">Single-pass type II membrane protein</topology>
    </subcellularLocation>
</comment>
<comment type="caution">
    <text evidence="8">The sequence shown here is derived from an EMBL/GenBank/DDBJ whole genome shotgun (WGS) entry which is preliminary data.</text>
</comment>
<evidence type="ECO:0000256" key="3">
    <source>
        <dbReference type="ARBA" id="ARBA00022968"/>
    </source>
</evidence>
<dbReference type="InterPro" id="IPR051292">
    <property type="entry name" value="Xyl/GlcA_transferase"/>
</dbReference>
<accession>A0A4Z2DDS1</accession>
<dbReference type="OrthoDB" id="6238971at2759"/>
<proteinExistence type="predicted"/>
<sequence>MKILRLKKESSNFKSKGFFIVFTGSILTVLTYLLSVTLLSKDIKNTQNLQKVQKNNKIHIVSLIDGDNDLMYVDSVIKSLLYYQKRFHCRNNRCCLADLCKRRVVGNLQCSPKKASEANGPITFHFLADKRTRLKFQRRERSWNLINVKFQFYEYQHYLNKLHWITSKHSTDIRSCLKLLLPEILPRYVRQVIVLDIFLLLNADINELWNHFKYFKSTQILGLTVEQNPNFEIVMRGLIKNWRGHGYNTGVMLMDLAKLRSVPWNHIWMSAAKYVMKTLGYLTGGEQVSCYFG</sequence>
<evidence type="ECO:0000256" key="2">
    <source>
        <dbReference type="ARBA" id="ARBA00022692"/>
    </source>
</evidence>
<evidence type="ECO:0000256" key="5">
    <source>
        <dbReference type="ARBA" id="ARBA00023136"/>
    </source>
</evidence>
<keyword evidence="8" id="KW-0808">Transferase</keyword>
<keyword evidence="3" id="KW-0735">Signal-anchor</keyword>
<dbReference type="EMBL" id="SKCS01000172">
    <property type="protein sequence ID" value="TNN14548.1"/>
    <property type="molecule type" value="Genomic_DNA"/>
</dbReference>
<dbReference type="GO" id="GO:0035269">
    <property type="term" value="P:protein O-linked glycosylation via mannose"/>
    <property type="evidence" value="ECO:0007669"/>
    <property type="project" value="TreeGrafter"/>
</dbReference>
<dbReference type="AlphaFoldDB" id="A0A4Z2DDS1"/>
<keyword evidence="6" id="KW-0325">Glycoprotein</keyword>
<gene>
    <name evidence="8" type="ORF">EWB00_002108</name>
</gene>
<keyword evidence="2 7" id="KW-0812">Transmembrane</keyword>
<evidence type="ECO:0000256" key="1">
    <source>
        <dbReference type="ARBA" id="ARBA00004606"/>
    </source>
</evidence>
<dbReference type="SUPFAM" id="SSF53448">
    <property type="entry name" value="Nucleotide-diphospho-sugar transferases"/>
    <property type="match status" value="1"/>
</dbReference>
<feature type="transmembrane region" description="Helical" evidence="7">
    <location>
        <begin position="20"/>
        <end position="39"/>
    </location>
</feature>
<dbReference type="GO" id="GO:0042285">
    <property type="term" value="F:xylosyltransferase activity"/>
    <property type="evidence" value="ECO:0007669"/>
    <property type="project" value="TreeGrafter"/>
</dbReference>
<evidence type="ECO:0000256" key="4">
    <source>
        <dbReference type="ARBA" id="ARBA00022989"/>
    </source>
</evidence>
<organism evidence="8 9">
    <name type="scientific">Schistosoma japonicum</name>
    <name type="common">Blood fluke</name>
    <dbReference type="NCBI Taxonomy" id="6182"/>
    <lineage>
        <taxon>Eukaryota</taxon>
        <taxon>Metazoa</taxon>
        <taxon>Spiralia</taxon>
        <taxon>Lophotrochozoa</taxon>
        <taxon>Platyhelminthes</taxon>
        <taxon>Trematoda</taxon>
        <taxon>Digenea</taxon>
        <taxon>Strigeidida</taxon>
        <taxon>Schistosomatoidea</taxon>
        <taxon>Schistosomatidae</taxon>
        <taxon>Schistosoma</taxon>
    </lineage>
</organism>
<keyword evidence="9" id="KW-1185">Reference proteome</keyword>
<dbReference type="GO" id="GO:0016020">
    <property type="term" value="C:membrane"/>
    <property type="evidence" value="ECO:0007669"/>
    <property type="project" value="UniProtKB-SubCell"/>
</dbReference>
<dbReference type="GO" id="GO:0015020">
    <property type="term" value="F:glucuronosyltransferase activity"/>
    <property type="evidence" value="ECO:0007669"/>
    <property type="project" value="TreeGrafter"/>
</dbReference>
<evidence type="ECO:0000256" key="6">
    <source>
        <dbReference type="ARBA" id="ARBA00023180"/>
    </source>
</evidence>
<dbReference type="Gene3D" id="3.90.550.10">
    <property type="entry name" value="Spore Coat Polysaccharide Biosynthesis Protein SpsA, Chain A"/>
    <property type="match status" value="1"/>
</dbReference>
<keyword evidence="4 7" id="KW-1133">Transmembrane helix</keyword>
<dbReference type="STRING" id="6182.A0A4Z2DDS1"/>
<keyword evidence="5 7" id="KW-0472">Membrane</keyword>
<dbReference type="InterPro" id="IPR029044">
    <property type="entry name" value="Nucleotide-diphossugar_trans"/>
</dbReference>